<dbReference type="Gene3D" id="3.40.710.10">
    <property type="entry name" value="DD-peptidase/beta-lactamase superfamily"/>
    <property type="match status" value="1"/>
</dbReference>
<reference evidence="4" key="1">
    <citation type="submission" date="2018-05" db="EMBL/GenBank/DDBJ databases">
        <authorList>
            <person name="Lanie J.A."/>
            <person name="Ng W.-L."/>
            <person name="Kazmierczak K.M."/>
            <person name="Andrzejewski T.M."/>
            <person name="Davidsen T.M."/>
            <person name="Wayne K.J."/>
            <person name="Tettelin H."/>
            <person name="Glass J.I."/>
            <person name="Rusch D."/>
            <person name="Podicherti R."/>
            <person name="Tsui H.-C.T."/>
            <person name="Winkler M.E."/>
        </authorList>
    </citation>
    <scope>NUCLEOTIDE SEQUENCE</scope>
</reference>
<comment type="subcellular location">
    <subcellularLocation>
        <location evidence="1">Membrane</location>
    </subcellularLocation>
</comment>
<protein>
    <recommendedName>
        <fullName evidence="3">Beta-lactamase-related domain-containing protein</fullName>
    </recommendedName>
</protein>
<sequence>VKTYTKAILLPLTALILSCNQKEVDLEKYINSEIASGKVPGIGLSIIVEGDVLLSKGYGYADIENQIPFTDSTIMNIASISKTFIGVSMMHAVEKGLIELDDDVNKYLSFKLVNPHRPEKKIMVKHLMGHRSSIIDENKTYTSSYHYGGDAPTNLGEFLKNYLSEGGSYYSKENFLDKDPGSKHEYSNIGAGLAAHVLESIMKKPFNLITRELIFKPIGMKNTVWFLSEMENQSNHAKLYKIEKDGNKLSEVELYGLITYPDGGLRTSIKDLTKYLNYIMYDIPDLEQPIMNKKSKENMFTPDFDQDYAKFW</sequence>
<gene>
    <name evidence="4" type="ORF">METZ01_LOCUS147748</name>
</gene>
<proteinExistence type="predicted"/>
<evidence type="ECO:0000256" key="2">
    <source>
        <dbReference type="ARBA" id="ARBA00023136"/>
    </source>
</evidence>
<feature type="domain" description="Beta-lactamase-related" evidence="3">
    <location>
        <begin position="27"/>
        <end position="299"/>
    </location>
</feature>
<dbReference type="EMBL" id="UINC01023373">
    <property type="protein sequence ID" value="SVA94894.1"/>
    <property type="molecule type" value="Genomic_DNA"/>
</dbReference>
<dbReference type="GO" id="GO:0016020">
    <property type="term" value="C:membrane"/>
    <property type="evidence" value="ECO:0007669"/>
    <property type="project" value="UniProtKB-SubCell"/>
</dbReference>
<dbReference type="Pfam" id="PF00144">
    <property type="entry name" value="Beta-lactamase"/>
    <property type="match status" value="1"/>
</dbReference>
<dbReference type="InterPro" id="IPR012338">
    <property type="entry name" value="Beta-lactam/transpept-like"/>
</dbReference>
<evidence type="ECO:0000259" key="3">
    <source>
        <dbReference type="Pfam" id="PF00144"/>
    </source>
</evidence>
<feature type="non-terminal residue" evidence="4">
    <location>
        <position position="312"/>
    </location>
</feature>
<keyword evidence="2" id="KW-0472">Membrane</keyword>
<evidence type="ECO:0000256" key="1">
    <source>
        <dbReference type="ARBA" id="ARBA00004370"/>
    </source>
</evidence>
<dbReference type="PANTHER" id="PTHR46825:SF11">
    <property type="entry name" value="PENICILLIN-BINDING PROTEIN 4"/>
    <property type="match status" value="1"/>
</dbReference>
<dbReference type="PANTHER" id="PTHR46825">
    <property type="entry name" value="D-ALANYL-D-ALANINE-CARBOXYPEPTIDASE/ENDOPEPTIDASE AMPH"/>
    <property type="match status" value="1"/>
</dbReference>
<dbReference type="InterPro" id="IPR050491">
    <property type="entry name" value="AmpC-like"/>
</dbReference>
<name>A0A382A0M3_9ZZZZ</name>
<organism evidence="4">
    <name type="scientific">marine metagenome</name>
    <dbReference type="NCBI Taxonomy" id="408172"/>
    <lineage>
        <taxon>unclassified sequences</taxon>
        <taxon>metagenomes</taxon>
        <taxon>ecological metagenomes</taxon>
    </lineage>
</organism>
<dbReference type="InterPro" id="IPR001466">
    <property type="entry name" value="Beta-lactam-related"/>
</dbReference>
<evidence type="ECO:0000313" key="4">
    <source>
        <dbReference type="EMBL" id="SVA94894.1"/>
    </source>
</evidence>
<dbReference type="AlphaFoldDB" id="A0A382A0M3"/>
<feature type="non-terminal residue" evidence="4">
    <location>
        <position position="1"/>
    </location>
</feature>
<dbReference type="SUPFAM" id="SSF56601">
    <property type="entry name" value="beta-lactamase/transpeptidase-like"/>
    <property type="match status" value="1"/>
</dbReference>
<accession>A0A382A0M3</accession>